<dbReference type="AlphaFoldDB" id="A0A2S7N337"/>
<feature type="transmembrane region" description="Helical" evidence="6">
    <location>
        <begin position="268"/>
        <end position="291"/>
    </location>
</feature>
<keyword evidence="8" id="KW-1185">Reference proteome</keyword>
<comment type="caution">
    <text evidence="7">The sequence shown here is derived from an EMBL/GenBank/DDBJ whole genome shotgun (WGS) entry which is preliminary data.</text>
</comment>
<name>A0A2S7N337_9BACI</name>
<feature type="transmembrane region" description="Helical" evidence="6">
    <location>
        <begin position="67"/>
        <end position="89"/>
    </location>
</feature>
<keyword evidence="5 6" id="KW-0472">Membrane</keyword>
<evidence type="ECO:0000256" key="1">
    <source>
        <dbReference type="ARBA" id="ARBA00004141"/>
    </source>
</evidence>
<feature type="transmembrane region" description="Helical" evidence="6">
    <location>
        <begin position="219"/>
        <end position="236"/>
    </location>
</feature>
<proteinExistence type="inferred from homology"/>
<organism evidence="7 8">
    <name type="scientific">Pradoshia eiseniae</name>
    <dbReference type="NCBI Taxonomy" id="2064768"/>
    <lineage>
        <taxon>Bacteria</taxon>
        <taxon>Bacillati</taxon>
        <taxon>Bacillota</taxon>
        <taxon>Bacilli</taxon>
        <taxon>Bacillales</taxon>
        <taxon>Bacillaceae</taxon>
        <taxon>Pradoshia</taxon>
    </lineage>
</organism>
<gene>
    <name evidence="7" type="ORF">CYL18_00490</name>
</gene>
<evidence type="ECO:0000313" key="8">
    <source>
        <dbReference type="Proteomes" id="UP000239663"/>
    </source>
</evidence>
<evidence type="ECO:0000256" key="5">
    <source>
        <dbReference type="ARBA" id="ARBA00023136"/>
    </source>
</evidence>
<dbReference type="Proteomes" id="UP000239663">
    <property type="component" value="Unassembled WGS sequence"/>
</dbReference>
<sequence>MNIQVKWFYRLGFFLLLFIVLLVFYLLRPIWMPVLHILLTALAPFLFGAFISYLFHPLVGYLEDKGMNRGLAITLLYVVVFGLAGFGIYKGVPILVEQMNDIAVKAPEMAELYRTYILKFHTHTTGWPFGLHERLESIIDAMELRIGDSVNVLADAMSSLSDVMILVILIPVISFYLLKDSESLIEKGLLLIPARKREQTRRFLTDIDRSLGGYIRGQLLVCFIIGACAAVLFYIFGMNYPLLLSFIIGITNIIPYFGPIIGAIPAVLVALTISWGMVLKVAGIIIVLQFMEGNVISPIVMGKTLKLHPLVIIFVLLVGGKAAGVAGLILAVPILALVKVSVAHRKLLMNKE</sequence>
<protein>
    <submittedName>
        <fullName evidence="7">AI-2E family transporter</fullName>
    </submittedName>
</protein>
<dbReference type="PANTHER" id="PTHR21716">
    <property type="entry name" value="TRANSMEMBRANE PROTEIN"/>
    <property type="match status" value="1"/>
</dbReference>
<evidence type="ECO:0000256" key="4">
    <source>
        <dbReference type="ARBA" id="ARBA00022989"/>
    </source>
</evidence>
<feature type="transmembrane region" description="Helical" evidence="6">
    <location>
        <begin position="33"/>
        <end position="55"/>
    </location>
</feature>
<evidence type="ECO:0000313" key="7">
    <source>
        <dbReference type="EMBL" id="PQD96413.1"/>
    </source>
</evidence>
<keyword evidence="3 6" id="KW-0812">Transmembrane</keyword>
<dbReference type="OrthoDB" id="9793390at2"/>
<dbReference type="GO" id="GO:0055085">
    <property type="term" value="P:transmembrane transport"/>
    <property type="evidence" value="ECO:0007669"/>
    <property type="project" value="TreeGrafter"/>
</dbReference>
<evidence type="ECO:0000256" key="2">
    <source>
        <dbReference type="ARBA" id="ARBA00009773"/>
    </source>
</evidence>
<dbReference type="PANTHER" id="PTHR21716:SF15">
    <property type="entry name" value="TRANSPORT PROTEIN YRRI-RELATED"/>
    <property type="match status" value="1"/>
</dbReference>
<feature type="transmembrane region" description="Helical" evidence="6">
    <location>
        <begin position="159"/>
        <end position="178"/>
    </location>
</feature>
<comment type="subcellular location">
    <subcellularLocation>
        <location evidence="1">Membrane</location>
        <topology evidence="1">Multi-pass membrane protein</topology>
    </subcellularLocation>
</comment>
<dbReference type="RefSeq" id="WP_104847512.1">
    <property type="nucleotide sequence ID" value="NZ_PKOZ01000001.1"/>
</dbReference>
<accession>A0A2S7N337</accession>
<feature type="transmembrane region" description="Helical" evidence="6">
    <location>
        <begin position="242"/>
        <end position="261"/>
    </location>
</feature>
<dbReference type="GO" id="GO:0016020">
    <property type="term" value="C:membrane"/>
    <property type="evidence" value="ECO:0007669"/>
    <property type="project" value="UniProtKB-SubCell"/>
</dbReference>
<evidence type="ECO:0000256" key="6">
    <source>
        <dbReference type="SAM" id="Phobius"/>
    </source>
</evidence>
<feature type="transmembrane region" description="Helical" evidence="6">
    <location>
        <begin position="7"/>
        <end position="27"/>
    </location>
</feature>
<dbReference type="InterPro" id="IPR002549">
    <property type="entry name" value="AI-2E-like"/>
</dbReference>
<evidence type="ECO:0000256" key="3">
    <source>
        <dbReference type="ARBA" id="ARBA00022692"/>
    </source>
</evidence>
<keyword evidence="4 6" id="KW-1133">Transmembrane helix</keyword>
<reference evidence="7 8" key="1">
    <citation type="submission" date="2017-12" db="EMBL/GenBank/DDBJ databases">
        <title>Taxonomic description and draft genome of Pradoshia cofamensis Gen. nov., sp. nov., a thermotolerant bacillale isolated from anterior gut of earthworm Eisenia fetida.</title>
        <authorList>
            <person name="Saha T."/>
            <person name="Chakraborty R."/>
        </authorList>
    </citation>
    <scope>NUCLEOTIDE SEQUENCE [LARGE SCALE GENOMIC DNA]</scope>
    <source>
        <strain evidence="7 8">EAG3</strain>
    </source>
</reference>
<dbReference type="EMBL" id="PKOZ01000001">
    <property type="protein sequence ID" value="PQD96413.1"/>
    <property type="molecule type" value="Genomic_DNA"/>
</dbReference>
<comment type="similarity">
    <text evidence="2">Belongs to the autoinducer-2 exporter (AI-2E) (TC 2.A.86) family.</text>
</comment>
<dbReference type="Pfam" id="PF01594">
    <property type="entry name" value="AI-2E_transport"/>
    <property type="match status" value="1"/>
</dbReference>
<feature type="transmembrane region" description="Helical" evidence="6">
    <location>
        <begin position="311"/>
        <end position="338"/>
    </location>
</feature>